<protein>
    <submittedName>
        <fullName evidence="2">DUF2955 domain-containing protein</fullName>
    </submittedName>
</protein>
<geneLocation type="plasmid" evidence="2">
    <name>p-HB236076</name>
</geneLocation>
<feature type="transmembrane region" description="Helical" evidence="1">
    <location>
        <begin position="172"/>
        <end position="198"/>
    </location>
</feature>
<dbReference type="InterPro" id="IPR022604">
    <property type="entry name" value="DUF2955"/>
</dbReference>
<feature type="transmembrane region" description="Helical" evidence="1">
    <location>
        <begin position="298"/>
        <end position="319"/>
    </location>
</feature>
<organism evidence="2">
    <name type="scientific">Vibrio sp. HB236076</name>
    <dbReference type="NCBI Taxonomy" id="3232307"/>
    <lineage>
        <taxon>Bacteria</taxon>
        <taxon>Pseudomonadati</taxon>
        <taxon>Pseudomonadota</taxon>
        <taxon>Gammaproteobacteria</taxon>
        <taxon>Vibrionales</taxon>
        <taxon>Vibrionaceae</taxon>
        <taxon>Vibrio</taxon>
    </lineage>
</organism>
<feature type="transmembrane region" description="Helical" evidence="1">
    <location>
        <begin position="97"/>
        <end position="116"/>
    </location>
</feature>
<name>A0AB39HJK3_9VIBR</name>
<keyword evidence="1" id="KW-0812">Transmembrane</keyword>
<feature type="transmembrane region" description="Helical" evidence="1">
    <location>
        <begin position="218"/>
        <end position="236"/>
    </location>
</feature>
<reference evidence="2" key="1">
    <citation type="submission" date="2024-07" db="EMBL/GenBank/DDBJ databases">
        <title>Genome Analysis of a Potential Novel Vibrio Species Secreting pH- and Thermo-stable Alginate Lyase and its Application in Producing Alginate Oligosaccharides.</title>
        <authorList>
            <person name="Huang H."/>
            <person name="Bao K."/>
        </authorList>
    </citation>
    <scope>NUCLEOTIDE SEQUENCE</scope>
    <source>
        <strain evidence="2">HB236076</strain>
        <plasmid evidence="2">p-HB236076</plasmid>
    </source>
</reference>
<evidence type="ECO:0000256" key="1">
    <source>
        <dbReference type="SAM" id="Phobius"/>
    </source>
</evidence>
<feature type="transmembrane region" description="Helical" evidence="1">
    <location>
        <begin position="123"/>
        <end position="144"/>
    </location>
</feature>
<dbReference type="RefSeq" id="WP_306099685.1">
    <property type="nucleotide sequence ID" value="NZ_CP162602.1"/>
</dbReference>
<evidence type="ECO:0000313" key="2">
    <source>
        <dbReference type="EMBL" id="XDK26770.1"/>
    </source>
</evidence>
<dbReference type="Pfam" id="PF11168">
    <property type="entry name" value="DUF2955"/>
    <property type="match status" value="1"/>
</dbReference>
<keyword evidence="1" id="KW-0472">Membrane</keyword>
<gene>
    <name evidence="2" type="ORF">AB0763_13345</name>
</gene>
<dbReference type="AlphaFoldDB" id="A0AB39HJK3"/>
<dbReference type="EMBL" id="CP162602">
    <property type="protein sequence ID" value="XDK26770.1"/>
    <property type="molecule type" value="Genomic_DNA"/>
</dbReference>
<sequence length="330" mass="36740">MYELLRKTLIILICLMLSKTLHMTVGVYLLLFAILLSTTTVSKHIHQLLGKLLPAVICALGATLVNQAFSEHPFIIWTCCLVFFDHVRRQANTNLKIGQAVLPLFMIIFVTTYHNSGTYTDALIFYMHDVVLSAGVVAFVTSFMNHIMPPKSAPSAPQVIHQPVTGSDRLKILVLVGGGLAFIMINQVTSAVFCLVPLVTSAMQPTHQHMKQHSKEKLLSQIGGCCLAIIMSMVYSGTEVNLFSYALISFLLIYLILYWIQHSEPVDKAIHGDALMGFLIPYQLYIAQYGNNFGLNSITLRATELMIALVIIYIVAHWLDSLARHRPPAQ</sequence>
<dbReference type="KEGG" id="vih:AB0763_13345"/>
<proteinExistence type="predicted"/>
<feature type="transmembrane region" description="Helical" evidence="1">
    <location>
        <begin position="9"/>
        <end position="36"/>
    </location>
</feature>
<keyword evidence="2" id="KW-0614">Plasmid</keyword>
<keyword evidence="1" id="KW-1133">Transmembrane helix</keyword>
<accession>A0AB39HJK3</accession>
<feature type="transmembrane region" description="Helical" evidence="1">
    <location>
        <begin position="242"/>
        <end position="260"/>
    </location>
</feature>